<dbReference type="AlphaFoldDB" id="A0A382J8D2"/>
<organism evidence="2">
    <name type="scientific">marine metagenome</name>
    <dbReference type="NCBI Taxonomy" id="408172"/>
    <lineage>
        <taxon>unclassified sequences</taxon>
        <taxon>metagenomes</taxon>
        <taxon>ecological metagenomes</taxon>
    </lineage>
</organism>
<dbReference type="InterPro" id="IPR036527">
    <property type="entry name" value="SCP2_sterol-bd_dom_sf"/>
</dbReference>
<reference evidence="2" key="1">
    <citation type="submission" date="2018-05" db="EMBL/GenBank/DDBJ databases">
        <authorList>
            <person name="Lanie J.A."/>
            <person name="Ng W.-L."/>
            <person name="Kazmierczak K.M."/>
            <person name="Andrzejewski T.M."/>
            <person name="Davidsen T.M."/>
            <person name="Wayne K.J."/>
            <person name="Tettelin H."/>
            <person name="Glass J.I."/>
            <person name="Rusch D."/>
            <person name="Podicherti R."/>
            <person name="Tsui H.-C.T."/>
            <person name="Winkler M.E."/>
        </authorList>
    </citation>
    <scope>NUCLEOTIDE SEQUENCE</scope>
</reference>
<dbReference type="InterPro" id="IPR025559">
    <property type="entry name" value="Eis_dom"/>
</dbReference>
<name>A0A382J8D2_9ZZZZ</name>
<evidence type="ECO:0000259" key="1">
    <source>
        <dbReference type="Pfam" id="PF13530"/>
    </source>
</evidence>
<dbReference type="EMBL" id="UINC01072295">
    <property type="protein sequence ID" value="SVC07825.1"/>
    <property type="molecule type" value="Genomic_DNA"/>
</dbReference>
<dbReference type="Gene3D" id="3.30.1050.10">
    <property type="entry name" value="SCP2 sterol-binding domain"/>
    <property type="match status" value="1"/>
</dbReference>
<evidence type="ECO:0000313" key="2">
    <source>
        <dbReference type="EMBL" id="SVC07825.1"/>
    </source>
</evidence>
<feature type="domain" description="Enhanced intracellular survival protein" evidence="1">
    <location>
        <begin position="6"/>
        <end position="59"/>
    </location>
</feature>
<protein>
    <recommendedName>
        <fullName evidence="1">Enhanced intracellular survival protein domain-containing protein</fullName>
    </recommendedName>
</protein>
<gene>
    <name evidence="2" type="ORF">METZ01_LOCUS260679</name>
</gene>
<accession>A0A382J8D2</accession>
<dbReference type="SUPFAM" id="SSF55718">
    <property type="entry name" value="SCP-like"/>
    <property type="match status" value="1"/>
</dbReference>
<proteinExistence type="predicted"/>
<dbReference type="Pfam" id="PF13530">
    <property type="entry name" value="SCP2_2"/>
    <property type="match status" value="1"/>
</dbReference>
<feature type="non-terminal residue" evidence="2">
    <location>
        <position position="1"/>
    </location>
</feature>
<sequence length="62" mass="6768">TPSRKVPDITLPTATLATIYLGGARLMELERAGRAEENTEGAIELADAMFATLRAPWCPMMF</sequence>